<evidence type="ECO:0000313" key="2">
    <source>
        <dbReference type="Proteomes" id="UP001221757"/>
    </source>
</evidence>
<organism evidence="1 2">
    <name type="scientific">Mycena rosella</name>
    <name type="common">Pink bonnet</name>
    <name type="synonym">Agaricus rosellus</name>
    <dbReference type="NCBI Taxonomy" id="1033263"/>
    <lineage>
        <taxon>Eukaryota</taxon>
        <taxon>Fungi</taxon>
        <taxon>Dikarya</taxon>
        <taxon>Basidiomycota</taxon>
        <taxon>Agaricomycotina</taxon>
        <taxon>Agaricomycetes</taxon>
        <taxon>Agaricomycetidae</taxon>
        <taxon>Agaricales</taxon>
        <taxon>Marasmiineae</taxon>
        <taxon>Mycenaceae</taxon>
        <taxon>Mycena</taxon>
    </lineage>
</organism>
<keyword evidence="2" id="KW-1185">Reference proteome</keyword>
<evidence type="ECO:0000313" key="1">
    <source>
        <dbReference type="EMBL" id="KAJ7677337.1"/>
    </source>
</evidence>
<comment type="caution">
    <text evidence="1">The sequence shown here is derived from an EMBL/GenBank/DDBJ whole genome shotgun (WGS) entry which is preliminary data.</text>
</comment>
<gene>
    <name evidence="1" type="ORF">B0H17DRAFT_1079433</name>
</gene>
<sequence length="103" mass="11169">MRPSRWSAPLACPPSKPPRYNSFYAFTISKSCASMSMAAGTSTMKSSDKWRARDPMPPCVPLASTPLIYLSAASPSPHFATSQFTVPGSNTWTSRLMPSPSPR</sequence>
<accession>A0AAD7GCS1</accession>
<dbReference type="EMBL" id="JARKIE010000139">
    <property type="protein sequence ID" value="KAJ7677337.1"/>
    <property type="molecule type" value="Genomic_DNA"/>
</dbReference>
<protein>
    <submittedName>
        <fullName evidence="1">Uncharacterized protein</fullName>
    </submittedName>
</protein>
<dbReference type="AlphaFoldDB" id="A0AAD7GCS1"/>
<proteinExistence type="predicted"/>
<name>A0AAD7GCS1_MYCRO</name>
<dbReference type="Proteomes" id="UP001221757">
    <property type="component" value="Unassembled WGS sequence"/>
</dbReference>
<reference evidence="1" key="1">
    <citation type="submission" date="2023-03" db="EMBL/GenBank/DDBJ databases">
        <title>Massive genome expansion in bonnet fungi (Mycena s.s.) driven by repeated elements and novel gene families across ecological guilds.</title>
        <authorList>
            <consortium name="Lawrence Berkeley National Laboratory"/>
            <person name="Harder C.B."/>
            <person name="Miyauchi S."/>
            <person name="Viragh M."/>
            <person name="Kuo A."/>
            <person name="Thoen E."/>
            <person name="Andreopoulos B."/>
            <person name="Lu D."/>
            <person name="Skrede I."/>
            <person name="Drula E."/>
            <person name="Henrissat B."/>
            <person name="Morin E."/>
            <person name="Kohler A."/>
            <person name="Barry K."/>
            <person name="LaButti K."/>
            <person name="Morin E."/>
            <person name="Salamov A."/>
            <person name="Lipzen A."/>
            <person name="Mereny Z."/>
            <person name="Hegedus B."/>
            <person name="Baldrian P."/>
            <person name="Stursova M."/>
            <person name="Weitz H."/>
            <person name="Taylor A."/>
            <person name="Grigoriev I.V."/>
            <person name="Nagy L.G."/>
            <person name="Martin F."/>
            <person name="Kauserud H."/>
        </authorList>
    </citation>
    <scope>NUCLEOTIDE SEQUENCE</scope>
    <source>
        <strain evidence="1">CBHHK067</strain>
    </source>
</reference>